<reference evidence="10 11" key="1">
    <citation type="submission" date="2020-04" db="EMBL/GenBank/DDBJ databases">
        <title>Draft genome of Pyxidicoccus fallax type strain.</title>
        <authorList>
            <person name="Whitworth D.E."/>
        </authorList>
    </citation>
    <scope>NUCLEOTIDE SEQUENCE [LARGE SCALE GENOMIC DNA]</scope>
    <source>
        <strain evidence="10 11">DSM 14698</strain>
    </source>
</reference>
<evidence type="ECO:0000256" key="4">
    <source>
        <dbReference type="ARBA" id="ARBA00022490"/>
    </source>
</evidence>
<evidence type="ECO:0000259" key="9">
    <source>
        <dbReference type="PROSITE" id="PS50072"/>
    </source>
</evidence>
<dbReference type="InterPro" id="IPR044666">
    <property type="entry name" value="Cyclophilin_A-like"/>
</dbReference>
<keyword evidence="5 7" id="KW-0697">Rotamase</keyword>
<keyword evidence="4" id="KW-0963">Cytoplasm</keyword>
<gene>
    <name evidence="10" type="ORF">HG543_01870</name>
</gene>
<feature type="compositionally biased region" description="Low complexity" evidence="8">
    <location>
        <begin position="208"/>
        <end position="217"/>
    </location>
</feature>
<comment type="catalytic activity">
    <reaction evidence="7">
        <text>[protein]-peptidylproline (omega=180) = [protein]-peptidylproline (omega=0)</text>
        <dbReference type="Rhea" id="RHEA:16237"/>
        <dbReference type="Rhea" id="RHEA-COMP:10747"/>
        <dbReference type="Rhea" id="RHEA-COMP:10748"/>
        <dbReference type="ChEBI" id="CHEBI:83833"/>
        <dbReference type="ChEBI" id="CHEBI:83834"/>
        <dbReference type="EC" id="5.2.1.8"/>
    </reaction>
</comment>
<feature type="region of interest" description="Disordered" evidence="8">
    <location>
        <begin position="208"/>
        <end position="244"/>
    </location>
</feature>
<protein>
    <recommendedName>
        <fullName evidence="7">Peptidyl-prolyl cis-trans isomerase</fullName>
        <shortName evidence="7">PPIase</shortName>
        <ecNumber evidence="7">5.2.1.8</ecNumber>
    </recommendedName>
</protein>
<evidence type="ECO:0000313" key="10">
    <source>
        <dbReference type="EMBL" id="NMO13612.1"/>
    </source>
</evidence>
<comment type="function">
    <text evidence="1 7">PPIases accelerate the folding of proteins. It catalyzes the cis-trans isomerization of proline imidic peptide bonds in oligopeptides.</text>
</comment>
<proteinExistence type="inferred from homology"/>
<dbReference type="InterPro" id="IPR020892">
    <property type="entry name" value="Cyclophilin-type_PPIase_CS"/>
</dbReference>
<dbReference type="PROSITE" id="PS00170">
    <property type="entry name" value="CSA_PPIASE_1"/>
    <property type="match status" value="1"/>
</dbReference>
<organism evidence="10 11">
    <name type="scientific">Pyxidicoccus fallax</name>
    <dbReference type="NCBI Taxonomy" id="394095"/>
    <lineage>
        <taxon>Bacteria</taxon>
        <taxon>Pseudomonadati</taxon>
        <taxon>Myxococcota</taxon>
        <taxon>Myxococcia</taxon>
        <taxon>Myxococcales</taxon>
        <taxon>Cystobacterineae</taxon>
        <taxon>Myxococcaceae</taxon>
        <taxon>Pyxidicoccus</taxon>
    </lineage>
</organism>
<dbReference type="GO" id="GO:0005737">
    <property type="term" value="C:cytoplasm"/>
    <property type="evidence" value="ECO:0007669"/>
    <property type="project" value="UniProtKB-SubCell"/>
</dbReference>
<dbReference type="EMBL" id="JABBJJ010000005">
    <property type="protein sequence ID" value="NMO13612.1"/>
    <property type="molecule type" value="Genomic_DNA"/>
</dbReference>
<dbReference type="PROSITE" id="PS50072">
    <property type="entry name" value="CSA_PPIASE_2"/>
    <property type="match status" value="1"/>
</dbReference>
<dbReference type="GO" id="GO:0003755">
    <property type="term" value="F:peptidyl-prolyl cis-trans isomerase activity"/>
    <property type="evidence" value="ECO:0007669"/>
    <property type="project" value="UniProtKB-UniRule"/>
</dbReference>
<comment type="caution">
    <text evidence="10">The sequence shown here is derived from an EMBL/GenBank/DDBJ whole genome shotgun (WGS) entry which is preliminary data.</text>
</comment>
<feature type="domain" description="PPIase cyclophilin-type" evidence="9">
    <location>
        <begin position="48"/>
        <end position="203"/>
    </location>
</feature>
<evidence type="ECO:0000256" key="5">
    <source>
        <dbReference type="ARBA" id="ARBA00023110"/>
    </source>
</evidence>
<keyword evidence="7" id="KW-0732">Signal</keyword>
<evidence type="ECO:0000256" key="7">
    <source>
        <dbReference type="RuleBase" id="RU363019"/>
    </source>
</evidence>
<dbReference type="PANTHER" id="PTHR45625:SF4">
    <property type="entry name" value="PEPTIDYLPROLYL ISOMERASE DOMAIN AND WD REPEAT-CONTAINING PROTEIN 1"/>
    <property type="match status" value="1"/>
</dbReference>
<evidence type="ECO:0000256" key="3">
    <source>
        <dbReference type="ARBA" id="ARBA00007365"/>
    </source>
</evidence>
<evidence type="ECO:0000256" key="2">
    <source>
        <dbReference type="ARBA" id="ARBA00004496"/>
    </source>
</evidence>
<dbReference type="InterPro" id="IPR029000">
    <property type="entry name" value="Cyclophilin-like_dom_sf"/>
</dbReference>
<evidence type="ECO:0000256" key="1">
    <source>
        <dbReference type="ARBA" id="ARBA00002388"/>
    </source>
</evidence>
<dbReference type="EC" id="5.2.1.8" evidence="7"/>
<evidence type="ECO:0000256" key="6">
    <source>
        <dbReference type="ARBA" id="ARBA00023235"/>
    </source>
</evidence>
<dbReference type="GO" id="GO:0006457">
    <property type="term" value="P:protein folding"/>
    <property type="evidence" value="ECO:0007669"/>
    <property type="project" value="InterPro"/>
</dbReference>
<comment type="similarity">
    <text evidence="3 7">Belongs to the cyclophilin-type PPIase family.</text>
</comment>
<dbReference type="PANTHER" id="PTHR45625">
    <property type="entry name" value="PEPTIDYL-PROLYL CIS-TRANS ISOMERASE-RELATED"/>
    <property type="match status" value="1"/>
</dbReference>
<name>A0A848L5Q9_9BACT</name>
<keyword evidence="11" id="KW-1185">Reference proteome</keyword>
<feature type="signal peptide" evidence="7">
    <location>
        <begin position="1"/>
        <end position="23"/>
    </location>
</feature>
<accession>A0A848L5Q9</accession>
<dbReference type="FunFam" id="2.40.100.10:FF:000028">
    <property type="entry name" value="Peptidyl-prolyl cis-trans isomerase"/>
    <property type="match status" value="1"/>
</dbReference>
<dbReference type="RefSeq" id="WP_169342894.1">
    <property type="nucleotide sequence ID" value="NZ_JABBJJ010000005.1"/>
</dbReference>
<feature type="chain" id="PRO_5033109905" description="Peptidyl-prolyl cis-trans isomerase" evidence="7">
    <location>
        <begin position="24"/>
        <end position="244"/>
    </location>
</feature>
<dbReference type="Pfam" id="PF00160">
    <property type="entry name" value="Pro_isomerase"/>
    <property type="match status" value="1"/>
</dbReference>
<dbReference type="AlphaFoldDB" id="A0A848L5Q9"/>
<evidence type="ECO:0000256" key="8">
    <source>
        <dbReference type="SAM" id="MobiDB-lite"/>
    </source>
</evidence>
<dbReference type="Proteomes" id="UP000518300">
    <property type="component" value="Unassembled WGS sequence"/>
</dbReference>
<comment type="subcellular location">
    <subcellularLocation>
        <location evidence="2">Cytoplasm</location>
    </subcellularLocation>
</comment>
<evidence type="ECO:0000313" key="11">
    <source>
        <dbReference type="Proteomes" id="UP000518300"/>
    </source>
</evidence>
<dbReference type="InterPro" id="IPR002130">
    <property type="entry name" value="Cyclophilin-type_PPIase_dom"/>
</dbReference>
<dbReference type="Gene3D" id="2.40.100.10">
    <property type="entry name" value="Cyclophilin-like"/>
    <property type="match status" value="1"/>
</dbReference>
<keyword evidence="6 7" id="KW-0413">Isomerase</keyword>
<dbReference type="CDD" id="cd00317">
    <property type="entry name" value="cyclophilin"/>
    <property type="match status" value="1"/>
</dbReference>
<dbReference type="SUPFAM" id="SSF50891">
    <property type="entry name" value="Cyclophilin-like"/>
    <property type="match status" value="1"/>
</dbReference>
<dbReference type="PRINTS" id="PR00153">
    <property type="entry name" value="CSAPPISMRASE"/>
</dbReference>
<sequence length="244" mass="25703">MRHSTLRMTFALVACLLAGTASAASSGKWTQKVEAGKDLYATFKTSEGDIVVRLFPKEAPKTVANFVGLATGEKEWTDPTSGKKSKKPLYAGTVFHRVIPNFMIQGGDPTGTGMGDPGYRFEDEFQSGRTFDKPGLLAMANAGPNTNGSQFFITTSTPAHLTGRHTIFGEVVKGYEVVEKISNLPTDNRDRPRTAVVINQVVLSDKAPAGVAAAGAKPGDKGKAPAAPAPKKDTGAKAPAAPKQ</sequence>